<organism evidence="2 3">
    <name type="scientific">Tilletia caries</name>
    <name type="common">wheat bunt fungus</name>
    <dbReference type="NCBI Taxonomy" id="13290"/>
    <lineage>
        <taxon>Eukaryota</taxon>
        <taxon>Fungi</taxon>
        <taxon>Dikarya</taxon>
        <taxon>Basidiomycota</taxon>
        <taxon>Ustilaginomycotina</taxon>
        <taxon>Exobasidiomycetes</taxon>
        <taxon>Tilletiales</taxon>
        <taxon>Tilletiaceae</taxon>
        <taxon>Tilletia</taxon>
    </lineage>
</organism>
<feature type="compositionally biased region" description="Basic and acidic residues" evidence="1">
    <location>
        <begin position="707"/>
        <end position="716"/>
    </location>
</feature>
<protein>
    <submittedName>
        <fullName evidence="2">Uncharacterized protein</fullName>
    </submittedName>
</protein>
<dbReference type="Proteomes" id="UP000077671">
    <property type="component" value="Unassembled WGS sequence"/>
</dbReference>
<feature type="compositionally biased region" description="Basic residues" evidence="1">
    <location>
        <begin position="736"/>
        <end position="745"/>
    </location>
</feature>
<feature type="compositionally biased region" description="Low complexity" evidence="1">
    <location>
        <begin position="675"/>
        <end position="686"/>
    </location>
</feature>
<feature type="compositionally biased region" description="Acidic residues" evidence="1">
    <location>
        <begin position="717"/>
        <end position="729"/>
    </location>
</feature>
<reference evidence="2" key="1">
    <citation type="submission" date="2016-04" db="EMBL/GenBank/DDBJ databases">
        <authorList>
            <person name="Nguyen H.D."/>
            <person name="Kesanakurti P."/>
            <person name="Cullis J."/>
            <person name="Levesque C.A."/>
            <person name="Hambleton S."/>
        </authorList>
    </citation>
    <scope>NUCLEOTIDE SEQUENCE</scope>
    <source>
        <strain evidence="2">DAOMC 238032</strain>
    </source>
</reference>
<evidence type="ECO:0000256" key="1">
    <source>
        <dbReference type="SAM" id="MobiDB-lite"/>
    </source>
</evidence>
<feature type="compositionally biased region" description="Low complexity" evidence="1">
    <location>
        <begin position="653"/>
        <end position="664"/>
    </location>
</feature>
<feature type="compositionally biased region" description="Basic and acidic residues" evidence="1">
    <location>
        <begin position="750"/>
        <end position="765"/>
    </location>
</feature>
<proteinExistence type="predicted"/>
<reference evidence="2" key="2">
    <citation type="journal article" date="2019" name="IMA Fungus">
        <title>Genome sequencing and comparison of five Tilletia species to identify candidate genes for the detection of regulated species infecting wheat.</title>
        <authorList>
            <person name="Nguyen H.D.T."/>
            <person name="Sultana T."/>
            <person name="Kesanakurti P."/>
            <person name="Hambleton S."/>
        </authorList>
    </citation>
    <scope>NUCLEOTIDE SEQUENCE</scope>
    <source>
        <strain evidence="2">DAOMC 238032</strain>
    </source>
</reference>
<dbReference type="EMBL" id="LWDD02000091">
    <property type="protein sequence ID" value="KAE8264084.1"/>
    <property type="molecule type" value="Genomic_DNA"/>
</dbReference>
<accession>A0A177UYP0</accession>
<evidence type="ECO:0000313" key="3">
    <source>
        <dbReference type="Proteomes" id="UP000077671"/>
    </source>
</evidence>
<evidence type="ECO:0000313" key="2">
    <source>
        <dbReference type="EMBL" id="KAE8264084.1"/>
    </source>
</evidence>
<feature type="region of interest" description="Disordered" evidence="1">
    <location>
        <begin position="630"/>
        <end position="765"/>
    </location>
</feature>
<gene>
    <name evidence="2" type="ORF">A4X03_0g1201</name>
</gene>
<name>A0A177UYP0_9BASI</name>
<comment type="caution">
    <text evidence="2">The sequence shown here is derived from an EMBL/GenBank/DDBJ whole genome shotgun (WGS) entry which is preliminary data.</text>
</comment>
<dbReference type="AlphaFoldDB" id="A0A177UYP0"/>
<sequence length="765" mass="84996">MASEQLVVLTDELYAGVLSSIDACARDTGNPATTVKLSKIVKRALEASRNSTGSKEASLRRGKIRAFGDEHFEQDIGLGTLACQVLVSSSSERRRILPKGSIADGSPSFSLKKSFRLIPVQLRHVCLPLHAAIQAFSVLENMGGFAGRSDLPRLAKSITLGFMELESIYQMDIFTDLLLAFRTMGPLSAFYPNPSWNTTDRTAESAERMGPVMGLSLSGKLCPYIENCSDIRELGRFLSDNFCPRYSLLWFTTRLSVPDILQSCLRTAERLLPASAQQTHPDTTDDLQSFDRAVQVLDEGIAVVMVDEDSTFSPSNMMPPTDQLRHVQHPQVDPKWTSDALHQTLRSFAHSAVRVALPRATRALVTLLVLLLFRSRLHEVTSEHQTDLERLDDSHLLYCCFHKMEGHKKKLGCPTEGWGKTSFPEVEERYSRESLMLLEPTNTCKHFATLLRYYYGLSDAPAGSMAKHISRSASGHQVLLDPRKFVARESHGDTAIILECVVTLSGMGLHRAEAELSAIMLAAWDAQTACHPNELDHGSRRPKSVDHSEEYDCENLGQRVVRRNAISRLIGARVARAEAKAVAQEQAWASARAQEERALRGAVGSRWIAPAQMAPTWRYEPLLDQWVATRSSDGPTGSDGERLSKSKHNRGTPRVSSSDPSVRPITAQDEEGDDAASQSEAESVSSNLRFTGGPSNPYAHAMQAIEGQKKPKRTEPGPDDEDNELDEMDLFNRRTPVAKRRRRPPQRYNPQEEERRSKGKGKDRA</sequence>